<dbReference type="Proteomes" id="UP000323393">
    <property type="component" value="Unassembled WGS sequence"/>
</dbReference>
<proteinExistence type="predicted"/>
<reference evidence="2 4" key="2">
    <citation type="submission" date="2019-08" db="EMBL/GenBank/DDBJ databases">
        <title>Bacillus genomes from the desert of Cuatro Cienegas, Coahuila.</title>
        <authorList>
            <person name="Olmedo-Alvarez G."/>
        </authorList>
    </citation>
    <scope>NUCLEOTIDE SEQUENCE [LARGE SCALE GENOMIC DNA]</scope>
    <source>
        <strain evidence="2 4">CH88_3T</strain>
    </source>
</reference>
<evidence type="ECO:0000313" key="2">
    <source>
        <dbReference type="EMBL" id="TYS57790.1"/>
    </source>
</evidence>
<gene>
    <name evidence="1" type="ORF">B4U37_10920</name>
    <name evidence="2" type="ORF">FZC74_15305</name>
</gene>
<dbReference type="GeneID" id="96738930"/>
<dbReference type="EMBL" id="VTEU01000006">
    <property type="protein sequence ID" value="TYS57790.1"/>
    <property type="molecule type" value="Genomic_DNA"/>
</dbReference>
<evidence type="ECO:0000313" key="3">
    <source>
        <dbReference type="Proteomes" id="UP000195573"/>
    </source>
</evidence>
<sequence length="96" mass="11246">MNIKGHEAEKLKDPTGIIEGDRFEFFLDLDIEEEDELYTEQGVYLKVIFAVEDNGQRIAQYQFFEENTNNALNFEMEEEEEQAVLAYCGEHYKAVL</sequence>
<dbReference type="Proteomes" id="UP000195573">
    <property type="component" value="Chromosome"/>
</dbReference>
<dbReference type="AlphaFoldDB" id="A0A1Y0CMK6"/>
<dbReference type="RefSeq" id="WP_088018238.1">
    <property type="nucleotide sequence ID" value="NZ_CP020880.1"/>
</dbReference>
<name>A0A1Y0CMK6_9BACI</name>
<dbReference type="Pfam" id="PF20119">
    <property type="entry name" value="DUF6509"/>
    <property type="match status" value="1"/>
</dbReference>
<accession>A0A1Y0CMK6</accession>
<protein>
    <submittedName>
        <fullName evidence="2">Pullulanase</fullName>
    </submittedName>
</protein>
<evidence type="ECO:0000313" key="1">
    <source>
        <dbReference type="EMBL" id="ART76519.1"/>
    </source>
</evidence>
<evidence type="ECO:0000313" key="4">
    <source>
        <dbReference type="Proteomes" id="UP000323393"/>
    </source>
</evidence>
<dbReference type="InterPro" id="IPR045424">
    <property type="entry name" value="DUF6509"/>
</dbReference>
<keyword evidence="3" id="KW-1185">Reference proteome</keyword>
<organism evidence="2 4">
    <name type="scientific">Sutcliffiella horikoshii</name>
    <dbReference type="NCBI Taxonomy" id="79883"/>
    <lineage>
        <taxon>Bacteria</taxon>
        <taxon>Bacillati</taxon>
        <taxon>Bacillota</taxon>
        <taxon>Bacilli</taxon>
        <taxon>Bacillales</taxon>
        <taxon>Bacillaceae</taxon>
        <taxon>Sutcliffiella</taxon>
    </lineage>
</organism>
<dbReference type="EMBL" id="CP020880">
    <property type="protein sequence ID" value="ART76519.1"/>
    <property type="molecule type" value="Genomic_DNA"/>
</dbReference>
<dbReference type="KEGG" id="bhk:B4U37_10920"/>
<reference evidence="1 3" key="1">
    <citation type="submission" date="2017-04" db="EMBL/GenBank/DDBJ databases">
        <title>Complete Genome Sequence of the Bacillus horikoshii 20a strain from Cuatro Cienegas, Coahuila, Mexico.</title>
        <authorList>
            <person name="Zarza E."/>
            <person name="Alcaraz L.D."/>
            <person name="Aguilar-Salinas B."/>
            <person name="Islas A."/>
            <person name="Olmedo-Alvarez G."/>
        </authorList>
    </citation>
    <scope>NUCLEOTIDE SEQUENCE [LARGE SCALE GENOMIC DNA]</scope>
    <source>
        <strain evidence="1 3">20a</strain>
    </source>
</reference>